<evidence type="ECO:0000313" key="1">
    <source>
        <dbReference type="EMBL" id="MBB5133164.1"/>
    </source>
</evidence>
<gene>
    <name evidence="1" type="ORF">HNP84_002885</name>
</gene>
<sequence>MISGYVADLTATLRFLARDDDGGEDARTALDVLTEDGDTLLLPSTTLAQAIIVGDPDPENVMWLFGFHSCIVAGLTEQDIFRVARQARRAPRPQDVPSHHAHTAYLAMDRGWPVLTGDAASWAGYGHLEFFQV</sequence>
<reference evidence="1 2" key="1">
    <citation type="submission" date="2020-08" db="EMBL/GenBank/DDBJ databases">
        <title>Genomic Encyclopedia of Type Strains, Phase IV (KMG-IV): sequencing the most valuable type-strain genomes for metagenomic binning, comparative biology and taxonomic classification.</title>
        <authorList>
            <person name="Goeker M."/>
        </authorList>
    </citation>
    <scope>NUCLEOTIDE SEQUENCE [LARGE SCALE GENOMIC DNA]</scope>
    <source>
        <strain evidence="1 2">DSM 45615</strain>
    </source>
</reference>
<protein>
    <recommendedName>
        <fullName evidence="3">PIN domain-containing protein</fullName>
    </recommendedName>
</protein>
<dbReference type="EMBL" id="JACHGN010000005">
    <property type="protein sequence ID" value="MBB5133164.1"/>
    <property type="molecule type" value="Genomic_DNA"/>
</dbReference>
<evidence type="ECO:0008006" key="3">
    <source>
        <dbReference type="Google" id="ProtNLM"/>
    </source>
</evidence>
<organism evidence="1 2">
    <name type="scientific">Thermocatellispora tengchongensis</name>
    <dbReference type="NCBI Taxonomy" id="1073253"/>
    <lineage>
        <taxon>Bacteria</taxon>
        <taxon>Bacillati</taxon>
        <taxon>Actinomycetota</taxon>
        <taxon>Actinomycetes</taxon>
        <taxon>Streptosporangiales</taxon>
        <taxon>Streptosporangiaceae</taxon>
        <taxon>Thermocatellispora</taxon>
    </lineage>
</organism>
<accession>A0A840NWG1</accession>
<name>A0A840NWG1_9ACTN</name>
<evidence type="ECO:0000313" key="2">
    <source>
        <dbReference type="Proteomes" id="UP000578449"/>
    </source>
</evidence>
<dbReference type="Proteomes" id="UP000578449">
    <property type="component" value="Unassembled WGS sequence"/>
</dbReference>
<dbReference type="RefSeq" id="WP_185050108.1">
    <property type="nucleotide sequence ID" value="NZ_BAABIX010000010.1"/>
</dbReference>
<keyword evidence="2" id="KW-1185">Reference proteome</keyword>
<proteinExistence type="predicted"/>
<dbReference type="AlphaFoldDB" id="A0A840NWG1"/>
<comment type="caution">
    <text evidence="1">The sequence shown here is derived from an EMBL/GenBank/DDBJ whole genome shotgun (WGS) entry which is preliminary data.</text>
</comment>